<keyword evidence="7" id="KW-1185">Reference proteome</keyword>
<proteinExistence type="predicted"/>
<gene>
    <name evidence="6" type="ORF">ACFPP7_23365</name>
</gene>
<evidence type="ECO:0000256" key="1">
    <source>
        <dbReference type="ARBA" id="ARBA00004141"/>
    </source>
</evidence>
<feature type="transmembrane region" description="Helical" evidence="5">
    <location>
        <begin position="97"/>
        <end position="119"/>
    </location>
</feature>
<dbReference type="InterPro" id="IPR032808">
    <property type="entry name" value="DoxX"/>
</dbReference>
<evidence type="ECO:0000256" key="2">
    <source>
        <dbReference type="ARBA" id="ARBA00022692"/>
    </source>
</evidence>
<keyword evidence="4 5" id="KW-0472">Membrane</keyword>
<name>A0ABW0QJL1_9BURK</name>
<feature type="transmembrane region" description="Helical" evidence="5">
    <location>
        <begin position="59"/>
        <end position="85"/>
    </location>
</feature>
<comment type="caution">
    <text evidence="6">The sequence shown here is derived from an EMBL/GenBank/DDBJ whole genome shotgun (WGS) entry which is preliminary data.</text>
</comment>
<organism evidence="6 7">
    <name type="scientific">Polaromonas jejuensis</name>
    <dbReference type="NCBI Taxonomy" id="457502"/>
    <lineage>
        <taxon>Bacteria</taxon>
        <taxon>Pseudomonadati</taxon>
        <taxon>Pseudomonadota</taxon>
        <taxon>Betaproteobacteria</taxon>
        <taxon>Burkholderiales</taxon>
        <taxon>Comamonadaceae</taxon>
        <taxon>Polaromonas</taxon>
    </lineage>
</organism>
<accession>A0ABW0QJL1</accession>
<dbReference type="Proteomes" id="UP001596084">
    <property type="component" value="Unassembled WGS sequence"/>
</dbReference>
<keyword evidence="3 5" id="KW-1133">Transmembrane helix</keyword>
<dbReference type="EMBL" id="JBHSMX010000066">
    <property type="protein sequence ID" value="MFC5523827.1"/>
    <property type="molecule type" value="Genomic_DNA"/>
</dbReference>
<reference evidence="7" key="1">
    <citation type="journal article" date="2019" name="Int. J. Syst. Evol. Microbiol.">
        <title>The Global Catalogue of Microorganisms (GCM) 10K type strain sequencing project: providing services to taxonomists for standard genome sequencing and annotation.</title>
        <authorList>
            <consortium name="The Broad Institute Genomics Platform"/>
            <consortium name="The Broad Institute Genome Sequencing Center for Infectious Disease"/>
            <person name="Wu L."/>
            <person name="Ma J."/>
        </authorList>
    </citation>
    <scope>NUCLEOTIDE SEQUENCE [LARGE SCALE GENOMIC DNA]</scope>
    <source>
        <strain evidence="7">CGMCC 4.7277</strain>
    </source>
</reference>
<dbReference type="RefSeq" id="WP_068832223.1">
    <property type="nucleotide sequence ID" value="NZ_JBHSMX010000066.1"/>
</dbReference>
<evidence type="ECO:0000256" key="3">
    <source>
        <dbReference type="ARBA" id="ARBA00022989"/>
    </source>
</evidence>
<evidence type="ECO:0000256" key="5">
    <source>
        <dbReference type="SAM" id="Phobius"/>
    </source>
</evidence>
<comment type="subcellular location">
    <subcellularLocation>
        <location evidence="1">Membrane</location>
        <topology evidence="1">Multi-pass membrane protein</topology>
    </subcellularLocation>
</comment>
<sequence>MASSSSVSFSVSPVQRRIVWGLRILLALAFGAAGASKLAGVPQMVQVFDAIGFGQWFRYLTGAVEVVGAVLLLVPATGFFGGLLLAVTMVGAVATHLVLIGGNPAPAAVLGLLSSFVAWRQRPVPRLATAG</sequence>
<protein>
    <submittedName>
        <fullName evidence="6">DoxX family protein</fullName>
    </submittedName>
</protein>
<evidence type="ECO:0000313" key="7">
    <source>
        <dbReference type="Proteomes" id="UP001596084"/>
    </source>
</evidence>
<keyword evidence="2 5" id="KW-0812">Transmembrane</keyword>
<dbReference type="Pfam" id="PF13564">
    <property type="entry name" value="DoxX_2"/>
    <property type="match status" value="1"/>
</dbReference>
<evidence type="ECO:0000256" key="4">
    <source>
        <dbReference type="ARBA" id="ARBA00023136"/>
    </source>
</evidence>
<evidence type="ECO:0000313" key="6">
    <source>
        <dbReference type="EMBL" id="MFC5523827.1"/>
    </source>
</evidence>